<name>A0A5B9DBK5_9ARCH</name>
<organism evidence="1 2">
    <name type="scientific">Promethearchaeum syntrophicum</name>
    <dbReference type="NCBI Taxonomy" id="2594042"/>
    <lineage>
        <taxon>Archaea</taxon>
        <taxon>Promethearchaeati</taxon>
        <taxon>Promethearchaeota</taxon>
        <taxon>Promethearchaeia</taxon>
        <taxon>Promethearchaeales</taxon>
        <taxon>Promethearchaeaceae</taxon>
        <taxon>Promethearchaeum</taxon>
    </lineage>
</organism>
<protein>
    <submittedName>
        <fullName evidence="1">MarR family transcriptional regulator</fullName>
    </submittedName>
</protein>
<dbReference type="OrthoDB" id="147517at2157"/>
<dbReference type="AlphaFoldDB" id="A0A5B9DBK5"/>
<evidence type="ECO:0000313" key="1">
    <source>
        <dbReference type="EMBL" id="QEE16639.1"/>
    </source>
</evidence>
<keyword evidence="2" id="KW-1185">Reference proteome</keyword>
<accession>A0A5B9DBK5</accession>
<dbReference type="InterPro" id="IPR036390">
    <property type="entry name" value="WH_DNA-bd_sf"/>
</dbReference>
<dbReference type="GeneID" id="41330454"/>
<evidence type="ECO:0000313" key="2">
    <source>
        <dbReference type="Proteomes" id="UP000321408"/>
    </source>
</evidence>
<dbReference type="RefSeq" id="WP_147663535.1">
    <property type="nucleotide sequence ID" value="NZ_CP042905.2"/>
</dbReference>
<dbReference type="Gene3D" id="1.10.10.10">
    <property type="entry name" value="Winged helix-like DNA-binding domain superfamily/Winged helix DNA-binding domain"/>
    <property type="match status" value="1"/>
</dbReference>
<reference evidence="1 2" key="1">
    <citation type="journal article" date="2020" name="Nature">
        <title>Isolation of an archaeon at the prokaryote-eukaryote interface.</title>
        <authorList>
            <person name="Imachi H."/>
            <person name="Nobu M.K."/>
            <person name="Nakahara N."/>
            <person name="Morono Y."/>
            <person name="Ogawara M."/>
            <person name="Takaki Y."/>
            <person name="Takano Y."/>
            <person name="Uematsu K."/>
            <person name="Ikuta T."/>
            <person name="Ito M."/>
            <person name="Matsui Y."/>
            <person name="Miyazaki M."/>
            <person name="Murata K."/>
            <person name="Saito Y."/>
            <person name="Sakai S."/>
            <person name="Song C."/>
            <person name="Tasumi E."/>
            <person name="Yamanaka Y."/>
            <person name="Yamaguchi T."/>
            <person name="Kamagata Y."/>
            <person name="Tamaki H."/>
            <person name="Takai K."/>
        </authorList>
    </citation>
    <scope>NUCLEOTIDE SEQUENCE [LARGE SCALE GENOMIC DNA]</scope>
    <source>
        <strain evidence="1 2">MK-D1</strain>
    </source>
</reference>
<gene>
    <name evidence="1" type="ORF">DSAG12_02469</name>
</gene>
<dbReference type="KEGG" id="psyt:DSAG12_02469"/>
<sequence length="367" mass="42894">MSIELFPKKDNEKIVLYSLAKYPGLPDKDISKILGIKVSTFTSIKKRLKKDDYFKLILVPDLKYMGCEFLGVIFTSFNPIISLEERLKITKETIEVSDEIFLSIGDPEKGFSLSLNENYTNFVRINDKRTTTFGKEGLLEKEYPNEIIFPFPTSKTFEFFNYGKSLKKIFNIDNILNIPKESEKAGEILEKKIKKFDFIEEKGNIKLKANEKMVFLSLINNPEATLQEIADKIKLTRHTVSRIKKGFFEKGLLKYLTIPNLKKIGYGLLAFYHFKFSPQNPPTDEDFEQLNSDSTVYFVGKKFEALMISLYKDYDAYKIDKTEKFTYLKLKELIIFDPEIRRYTFDRLVIIKDMVFEPITEKILKNN</sequence>
<dbReference type="InterPro" id="IPR036388">
    <property type="entry name" value="WH-like_DNA-bd_sf"/>
</dbReference>
<dbReference type="EMBL" id="CP042905">
    <property type="protein sequence ID" value="QEE16639.1"/>
    <property type="molecule type" value="Genomic_DNA"/>
</dbReference>
<proteinExistence type="predicted"/>
<dbReference type="Proteomes" id="UP000321408">
    <property type="component" value="Chromosome"/>
</dbReference>
<dbReference type="SUPFAM" id="SSF46785">
    <property type="entry name" value="Winged helix' DNA-binding domain"/>
    <property type="match status" value="1"/>
</dbReference>
<reference evidence="1 2" key="2">
    <citation type="journal article" date="2024" name="Int. J. Syst. Evol. Microbiol.">
        <title>Promethearchaeum syntrophicum gen. nov., sp. nov., an anaerobic, obligately syntrophic archaeon, the first isolate of the lineage 'Asgard' archaea, and proposal of the new archaeal phylum Promethearchaeota phyl. nov. and kingdom Promethearchaeati regn. nov.</title>
        <authorList>
            <person name="Imachi H."/>
            <person name="Nobu M.K."/>
            <person name="Kato S."/>
            <person name="Takaki Y."/>
            <person name="Miyazaki M."/>
            <person name="Miyata M."/>
            <person name="Ogawara M."/>
            <person name="Saito Y."/>
            <person name="Sakai S."/>
            <person name="Tahara Y.O."/>
            <person name="Takano Y."/>
            <person name="Tasumi E."/>
            <person name="Uematsu K."/>
            <person name="Yoshimura T."/>
            <person name="Itoh T."/>
            <person name="Ohkuma M."/>
            <person name="Takai K."/>
        </authorList>
    </citation>
    <scope>NUCLEOTIDE SEQUENCE [LARGE SCALE GENOMIC DNA]</scope>
    <source>
        <strain evidence="1 2">MK-D1</strain>
    </source>
</reference>